<dbReference type="EMBL" id="JARKIB010000152">
    <property type="protein sequence ID" value="KAJ7731536.1"/>
    <property type="molecule type" value="Genomic_DNA"/>
</dbReference>
<feature type="transmembrane region" description="Helical" evidence="2">
    <location>
        <begin position="136"/>
        <end position="158"/>
    </location>
</feature>
<sequence length="244" mass="27011">MAEGQTRTAMREQWPSNTTYHVQVNVRLSFGRLRRLLSLLGWFFGLTALILIAQIFWVCQSEPGWREVTTRAPQCVLGNNVAVAQHLLIHLFWNLQLQQKLKTRLRAVFATTFISTAVSLYHAYCVLKGGGLPEFLAATIQLSVSLFVANLSVVVAALSRREGDHSTTEHEPPSNVTISGTLRGRPKNPTLATVDKTATVSVHIIQTTDRWDESGNDDGTHKFPENGGPDGLELKVLSPEHGFV</sequence>
<feature type="transmembrane region" description="Helical" evidence="2">
    <location>
        <begin position="107"/>
        <end position="124"/>
    </location>
</feature>
<feature type="transmembrane region" description="Helical" evidence="2">
    <location>
        <begin position="77"/>
        <end position="95"/>
    </location>
</feature>
<accession>A0AAD7I0N3</accession>
<protein>
    <submittedName>
        <fullName evidence="3">Uncharacterized protein</fullName>
    </submittedName>
</protein>
<feature type="transmembrane region" description="Helical" evidence="2">
    <location>
        <begin position="36"/>
        <end position="57"/>
    </location>
</feature>
<feature type="compositionally biased region" description="Basic and acidic residues" evidence="1">
    <location>
        <begin position="209"/>
        <end position="224"/>
    </location>
</feature>
<gene>
    <name evidence="3" type="ORF">B0H16DRAFT_1469101</name>
</gene>
<organism evidence="3 4">
    <name type="scientific">Mycena metata</name>
    <dbReference type="NCBI Taxonomy" id="1033252"/>
    <lineage>
        <taxon>Eukaryota</taxon>
        <taxon>Fungi</taxon>
        <taxon>Dikarya</taxon>
        <taxon>Basidiomycota</taxon>
        <taxon>Agaricomycotina</taxon>
        <taxon>Agaricomycetes</taxon>
        <taxon>Agaricomycetidae</taxon>
        <taxon>Agaricales</taxon>
        <taxon>Marasmiineae</taxon>
        <taxon>Mycenaceae</taxon>
        <taxon>Mycena</taxon>
    </lineage>
</organism>
<feature type="region of interest" description="Disordered" evidence="1">
    <location>
        <begin position="162"/>
        <end position="190"/>
    </location>
</feature>
<keyword evidence="2" id="KW-1133">Transmembrane helix</keyword>
<evidence type="ECO:0000313" key="3">
    <source>
        <dbReference type="EMBL" id="KAJ7731536.1"/>
    </source>
</evidence>
<keyword evidence="2" id="KW-0812">Transmembrane</keyword>
<feature type="region of interest" description="Disordered" evidence="1">
    <location>
        <begin position="209"/>
        <end position="234"/>
    </location>
</feature>
<evidence type="ECO:0000313" key="4">
    <source>
        <dbReference type="Proteomes" id="UP001215598"/>
    </source>
</evidence>
<evidence type="ECO:0000256" key="1">
    <source>
        <dbReference type="SAM" id="MobiDB-lite"/>
    </source>
</evidence>
<reference evidence="3" key="1">
    <citation type="submission" date="2023-03" db="EMBL/GenBank/DDBJ databases">
        <title>Massive genome expansion in bonnet fungi (Mycena s.s.) driven by repeated elements and novel gene families across ecological guilds.</title>
        <authorList>
            <consortium name="Lawrence Berkeley National Laboratory"/>
            <person name="Harder C.B."/>
            <person name="Miyauchi S."/>
            <person name="Viragh M."/>
            <person name="Kuo A."/>
            <person name="Thoen E."/>
            <person name="Andreopoulos B."/>
            <person name="Lu D."/>
            <person name="Skrede I."/>
            <person name="Drula E."/>
            <person name="Henrissat B."/>
            <person name="Morin E."/>
            <person name="Kohler A."/>
            <person name="Barry K."/>
            <person name="LaButti K."/>
            <person name="Morin E."/>
            <person name="Salamov A."/>
            <person name="Lipzen A."/>
            <person name="Mereny Z."/>
            <person name="Hegedus B."/>
            <person name="Baldrian P."/>
            <person name="Stursova M."/>
            <person name="Weitz H."/>
            <person name="Taylor A."/>
            <person name="Grigoriev I.V."/>
            <person name="Nagy L.G."/>
            <person name="Martin F."/>
            <person name="Kauserud H."/>
        </authorList>
    </citation>
    <scope>NUCLEOTIDE SEQUENCE</scope>
    <source>
        <strain evidence="3">CBHHK182m</strain>
    </source>
</reference>
<dbReference type="Proteomes" id="UP001215598">
    <property type="component" value="Unassembled WGS sequence"/>
</dbReference>
<feature type="compositionally biased region" description="Basic and acidic residues" evidence="1">
    <location>
        <begin position="162"/>
        <end position="172"/>
    </location>
</feature>
<name>A0AAD7I0N3_9AGAR</name>
<dbReference type="AlphaFoldDB" id="A0AAD7I0N3"/>
<comment type="caution">
    <text evidence="3">The sequence shown here is derived from an EMBL/GenBank/DDBJ whole genome shotgun (WGS) entry which is preliminary data.</text>
</comment>
<keyword evidence="4" id="KW-1185">Reference proteome</keyword>
<evidence type="ECO:0000256" key="2">
    <source>
        <dbReference type="SAM" id="Phobius"/>
    </source>
</evidence>
<keyword evidence="2" id="KW-0472">Membrane</keyword>
<proteinExistence type="predicted"/>